<name>X8AAW6_MYCXE</name>
<protein>
    <submittedName>
        <fullName evidence="1">Uncharacterized protein</fullName>
    </submittedName>
</protein>
<sequence length="73" mass="8529">MSASDPTARQPRLDADNISLYRHHRCLQALRAAPRKPPRLQRVSRTHQFLVTLTVHTNKINPRTSRQPHRQTQ</sequence>
<evidence type="ECO:0000313" key="1">
    <source>
        <dbReference type="EMBL" id="EUA28025.1"/>
    </source>
</evidence>
<dbReference type="AlphaFoldDB" id="X8AAW6"/>
<organism evidence="1">
    <name type="scientific">Mycobacterium xenopi 4042</name>
    <dbReference type="NCBI Taxonomy" id="1299334"/>
    <lineage>
        <taxon>Bacteria</taxon>
        <taxon>Bacillati</taxon>
        <taxon>Actinomycetota</taxon>
        <taxon>Actinomycetes</taxon>
        <taxon>Mycobacteriales</taxon>
        <taxon>Mycobacteriaceae</taxon>
        <taxon>Mycobacterium</taxon>
    </lineage>
</organism>
<gene>
    <name evidence="1" type="ORF">I553_9250</name>
</gene>
<proteinExistence type="predicted"/>
<comment type="caution">
    <text evidence="1">The sequence shown here is derived from an EMBL/GenBank/DDBJ whole genome shotgun (WGS) entry which is preliminary data.</text>
</comment>
<reference evidence="1" key="1">
    <citation type="submission" date="2014-01" db="EMBL/GenBank/DDBJ databases">
        <authorList>
            <person name="Brown-Elliot B."/>
            <person name="Wallace R."/>
            <person name="Lenaerts A."/>
            <person name="Ordway D."/>
            <person name="DeGroote M.A."/>
            <person name="Parker T."/>
            <person name="Sizemore C."/>
            <person name="Tallon L.J."/>
            <person name="Sadzewicz L.K."/>
            <person name="Sengamalay N."/>
            <person name="Fraser C.M."/>
            <person name="Hine E."/>
            <person name="Shefchek K.A."/>
            <person name="Das S.P."/>
            <person name="Tettelin H."/>
        </authorList>
    </citation>
    <scope>NUCLEOTIDE SEQUENCE [LARGE SCALE GENOMIC DNA]</scope>
    <source>
        <strain evidence="1">4042</strain>
    </source>
</reference>
<dbReference type="EMBL" id="JAOB01000061">
    <property type="protein sequence ID" value="EUA28025.1"/>
    <property type="molecule type" value="Genomic_DNA"/>
</dbReference>
<accession>X8AAW6</accession>
<dbReference type="PATRIC" id="fig|1299334.3.peg.6665"/>